<proteinExistence type="predicted"/>
<name>A0A0F4G9U0_9PEZI</name>
<reference evidence="2 3" key="1">
    <citation type="submission" date="2015-03" db="EMBL/GenBank/DDBJ databases">
        <title>RNA-seq based gene annotation and comparative genomics of four Zymoseptoria species reveal species-specific pathogenicity related genes and transposable element activity.</title>
        <authorList>
            <person name="Grandaubert J."/>
            <person name="Bhattacharyya A."/>
            <person name="Stukenbrock E.H."/>
        </authorList>
    </citation>
    <scope>NUCLEOTIDE SEQUENCE [LARGE SCALE GENOMIC DNA]</scope>
    <source>
        <strain evidence="2 3">Zb18110</strain>
    </source>
</reference>
<dbReference type="AlphaFoldDB" id="A0A0F4G9U0"/>
<feature type="transmembrane region" description="Helical" evidence="1">
    <location>
        <begin position="222"/>
        <end position="243"/>
    </location>
</feature>
<evidence type="ECO:0000256" key="1">
    <source>
        <dbReference type="SAM" id="Phobius"/>
    </source>
</evidence>
<feature type="transmembrane region" description="Helical" evidence="1">
    <location>
        <begin position="177"/>
        <end position="197"/>
    </location>
</feature>
<dbReference type="STRING" id="1047168.A0A0F4G9U0"/>
<organism evidence="2 3">
    <name type="scientific">Zymoseptoria brevis</name>
    <dbReference type="NCBI Taxonomy" id="1047168"/>
    <lineage>
        <taxon>Eukaryota</taxon>
        <taxon>Fungi</taxon>
        <taxon>Dikarya</taxon>
        <taxon>Ascomycota</taxon>
        <taxon>Pezizomycotina</taxon>
        <taxon>Dothideomycetes</taxon>
        <taxon>Dothideomycetidae</taxon>
        <taxon>Mycosphaerellales</taxon>
        <taxon>Mycosphaerellaceae</taxon>
        <taxon>Zymoseptoria</taxon>
    </lineage>
</organism>
<accession>A0A0F4G9U0</accession>
<evidence type="ECO:0000313" key="3">
    <source>
        <dbReference type="Proteomes" id="UP000033647"/>
    </source>
</evidence>
<keyword evidence="1" id="KW-1133">Transmembrane helix</keyword>
<keyword evidence="1" id="KW-0472">Membrane</keyword>
<dbReference type="OrthoDB" id="4218123at2759"/>
<keyword evidence="3" id="KW-1185">Reference proteome</keyword>
<gene>
    <name evidence="2" type="ORF">TI39_contig4258g00002</name>
</gene>
<comment type="caution">
    <text evidence="2">The sequence shown here is derived from an EMBL/GenBank/DDBJ whole genome shotgun (WGS) entry which is preliminary data.</text>
</comment>
<feature type="transmembrane region" description="Helical" evidence="1">
    <location>
        <begin position="6"/>
        <end position="26"/>
    </location>
</feature>
<dbReference type="Proteomes" id="UP000033647">
    <property type="component" value="Unassembled WGS sequence"/>
</dbReference>
<feature type="transmembrane region" description="Helical" evidence="1">
    <location>
        <begin position="143"/>
        <end position="165"/>
    </location>
</feature>
<keyword evidence="1" id="KW-0812">Transmembrane</keyword>
<dbReference type="PANTHER" id="PTHR39470:SF1">
    <property type="entry name" value="CHORISMATE SYNTHASE PROTEIN"/>
    <property type="match status" value="1"/>
</dbReference>
<protein>
    <submittedName>
        <fullName evidence="2">Uncharacterized protein</fullName>
    </submittedName>
</protein>
<sequence>MVSWATVQSTLLFVGPFLLPKAIQFYRSIRYAPPSQIRPLSSTTSRALTLLFCSAVLALLSTLPLFAPENIFLATSSRLHTTGGVLLTRLAATRTLTAEDQLLRDAFDNGGLPARLLYTRYGPDVLLHNPLASAGEVGAARAFLTYALPTLLIPHLFHVFVLGIATSSFSGTGASRWRVQALVAGLAIPALEIALLATSDDSANLRSTRFNDIDFLYWKLRVYRGLGITIVDALLGWVIFLSATGRGFLGATMPAGERAHLTMKRLEVVGQKVGGLGVLRNSLVRDRRLGGRAADYWAKEGEVMRSLGEEGEVVRAQREALEGRIDMAKVGKESKNFVDGLWRVFTGEQQQGR</sequence>
<evidence type="ECO:0000313" key="2">
    <source>
        <dbReference type="EMBL" id="KJX93782.1"/>
    </source>
</evidence>
<feature type="transmembrane region" description="Helical" evidence="1">
    <location>
        <begin position="47"/>
        <end position="67"/>
    </location>
</feature>
<dbReference type="EMBL" id="LAFY01004217">
    <property type="protein sequence ID" value="KJX93782.1"/>
    <property type="molecule type" value="Genomic_DNA"/>
</dbReference>
<dbReference type="PANTHER" id="PTHR39470">
    <property type="entry name" value="CHROMOSOME 10, WHOLE GENOME SHOTGUN SEQUENCE"/>
    <property type="match status" value="1"/>
</dbReference>